<evidence type="ECO:0000313" key="2">
    <source>
        <dbReference type="Proteomes" id="UP001500426"/>
    </source>
</evidence>
<dbReference type="RefSeq" id="WP_345094238.1">
    <property type="nucleotide sequence ID" value="NZ_BAABCS010000019.1"/>
</dbReference>
<dbReference type="SUPFAM" id="SSF52266">
    <property type="entry name" value="SGNH hydrolase"/>
    <property type="match status" value="1"/>
</dbReference>
<proteinExistence type="predicted"/>
<reference evidence="2" key="1">
    <citation type="journal article" date="2019" name="Int. J. Syst. Evol. Microbiol.">
        <title>The Global Catalogue of Microorganisms (GCM) 10K type strain sequencing project: providing services to taxonomists for standard genome sequencing and annotation.</title>
        <authorList>
            <consortium name="The Broad Institute Genomics Platform"/>
            <consortium name="The Broad Institute Genome Sequencing Center for Infectious Disease"/>
            <person name="Wu L."/>
            <person name="Ma J."/>
        </authorList>
    </citation>
    <scope>NUCLEOTIDE SEQUENCE [LARGE SCALE GENOMIC DNA]</scope>
    <source>
        <strain evidence="2">JCM 17068</strain>
    </source>
</reference>
<dbReference type="Proteomes" id="UP001500426">
    <property type="component" value="Unassembled WGS sequence"/>
</dbReference>
<dbReference type="EMBL" id="BAABCS010000019">
    <property type="protein sequence ID" value="GAA4053966.1"/>
    <property type="molecule type" value="Genomic_DNA"/>
</dbReference>
<dbReference type="Gene3D" id="3.40.50.1110">
    <property type="entry name" value="SGNH hydrolase"/>
    <property type="match status" value="1"/>
</dbReference>
<gene>
    <name evidence="1" type="ORF">GCM10022388_20520</name>
</gene>
<organism evidence="1 2">
    <name type="scientific">Flavobacterium chungnamense</name>
    <dbReference type="NCBI Taxonomy" id="706182"/>
    <lineage>
        <taxon>Bacteria</taxon>
        <taxon>Pseudomonadati</taxon>
        <taxon>Bacteroidota</taxon>
        <taxon>Flavobacteriia</taxon>
        <taxon>Flavobacteriales</taxon>
        <taxon>Flavobacteriaceae</taxon>
        <taxon>Flavobacterium</taxon>
    </lineage>
</organism>
<name>A0ABP7UVU9_9FLAO</name>
<comment type="caution">
    <text evidence="1">The sequence shown here is derived from an EMBL/GenBank/DDBJ whole genome shotgun (WGS) entry which is preliminary data.</text>
</comment>
<dbReference type="InterPro" id="IPR036514">
    <property type="entry name" value="SGNH_hydro_sf"/>
</dbReference>
<sequence length="317" mass="36303">MKKNLINVLLFLILFFGIDFTIGIVAKNSVLKLKTGFLGVVNNTIKDTSKILILGSSRAQNHYNSELISKKCNLSTFNGGQGGYGTLYTHAVLNERLKESSPQLVILDIAPNILVDEKQFEKLTSLMPLCSLYPSFSEIVKKNPDNKEITFWINTLKYNSTLFDLFYDKFAAKKKDGYTALPQSINLKTFVQFYYKPELFSNEMKIKINTILSSQLEYVTKMKKLCDKKGVQFLVIISPSYIDYDKTNKIKNKLFDYLKNNQIQVINFTESNLFSKNPELFHDQLHLNVKGATFFSNQVVDSLNVKYLLSASKKRIK</sequence>
<keyword evidence="2" id="KW-1185">Reference proteome</keyword>
<accession>A0ABP7UVU9</accession>
<evidence type="ECO:0008006" key="3">
    <source>
        <dbReference type="Google" id="ProtNLM"/>
    </source>
</evidence>
<protein>
    <recommendedName>
        <fullName evidence="3">DUF1574 domain-containing protein</fullName>
    </recommendedName>
</protein>
<evidence type="ECO:0000313" key="1">
    <source>
        <dbReference type="EMBL" id="GAA4053966.1"/>
    </source>
</evidence>